<evidence type="ECO:0000313" key="2">
    <source>
        <dbReference type="EMBL" id="OGH66927.1"/>
    </source>
</evidence>
<sequence length="211" mass="23770">MSTKKLILIFLPFIILAAFALFIRIVQYEPLFPKITEMGDKTVLQVPIYPEDPITGDKKAAVTIIAFEDFACENCKLESELLSTILKEHPNSIKIIWKILPITRFPIDSTLSAQYAYCANQQGKFDIFKSYAFENGTNLSEEVLQTIVTQIKLDDKKLNTCLEAAEGAPYLEATKTLAQALHIQTLPTIFMNNKQIQAPKNIEGWKTLLGL</sequence>
<dbReference type="SUPFAM" id="SSF52833">
    <property type="entry name" value="Thioredoxin-like"/>
    <property type="match status" value="1"/>
</dbReference>
<dbReference type="Pfam" id="PF13462">
    <property type="entry name" value="Thioredoxin_4"/>
    <property type="match status" value="1"/>
</dbReference>
<protein>
    <recommendedName>
        <fullName evidence="1">Thioredoxin-like fold domain-containing protein</fullName>
    </recommendedName>
</protein>
<evidence type="ECO:0000313" key="3">
    <source>
        <dbReference type="Proteomes" id="UP000178742"/>
    </source>
</evidence>
<dbReference type="AlphaFoldDB" id="A0A1F6M5J4"/>
<organism evidence="2 3">
    <name type="scientific">Candidatus Magasanikbacteria bacterium RIFCSPHIGHO2_02_FULL_41_13</name>
    <dbReference type="NCBI Taxonomy" id="1798676"/>
    <lineage>
        <taxon>Bacteria</taxon>
        <taxon>Candidatus Magasanikiibacteriota</taxon>
    </lineage>
</organism>
<evidence type="ECO:0000259" key="1">
    <source>
        <dbReference type="Pfam" id="PF13462"/>
    </source>
</evidence>
<gene>
    <name evidence="2" type="ORF">A3B90_01815</name>
</gene>
<proteinExistence type="predicted"/>
<dbReference type="Proteomes" id="UP000178742">
    <property type="component" value="Unassembled WGS sequence"/>
</dbReference>
<dbReference type="Gene3D" id="3.40.30.10">
    <property type="entry name" value="Glutaredoxin"/>
    <property type="match status" value="1"/>
</dbReference>
<name>A0A1F6M5J4_9BACT</name>
<feature type="domain" description="Thioredoxin-like fold" evidence="1">
    <location>
        <begin position="51"/>
        <end position="209"/>
    </location>
</feature>
<dbReference type="STRING" id="1798676.A3B90_01815"/>
<comment type="caution">
    <text evidence="2">The sequence shown here is derived from an EMBL/GenBank/DDBJ whole genome shotgun (WGS) entry which is preliminary data.</text>
</comment>
<dbReference type="EMBL" id="MFPX01000010">
    <property type="protein sequence ID" value="OGH66927.1"/>
    <property type="molecule type" value="Genomic_DNA"/>
</dbReference>
<accession>A0A1F6M5J4</accession>
<dbReference type="InterPro" id="IPR036249">
    <property type="entry name" value="Thioredoxin-like_sf"/>
</dbReference>
<dbReference type="InterPro" id="IPR012336">
    <property type="entry name" value="Thioredoxin-like_fold"/>
</dbReference>
<reference evidence="2 3" key="1">
    <citation type="journal article" date="2016" name="Nat. Commun.">
        <title>Thousands of microbial genomes shed light on interconnected biogeochemical processes in an aquifer system.</title>
        <authorList>
            <person name="Anantharaman K."/>
            <person name="Brown C.T."/>
            <person name="Hug L.A."/>
            <person name="Sharon I."/>
            <person name="Castelle C.J."/>
            <person name="Probst A.J."/>
            <person name="Thomas B.C."/>
            <person name="Singh A."/>
            <person name="Wilkins M.J."/>
            <person name="Karaoz U."/>
            <person name="Brodie E.L."/>
            <person name="Williams K.H."/>
            <person name="Hubbard S.S."/>
            <person name="Banfield J.F."/>
        </authorList>
    </citation>
    <scope>NUCLEOTIDE SEQUENCE [LARGE SCALE GENOMIC DNA]</scope>
</reference>